<dbReference type="Proteomes" id="UP000246058">
    <property type="component" value="Chromosome"/>
</dbReference>
<feature type="compositionally biased region" description="Polar residues" evidence="9">
    <location>
        <begin position="217"/>
        <end position="231"/>
    </location>
</feature>
<evidence type="ECO:0000256" key="7">
    <source>
        <dbReference type="ARBA" id="ARBA00023239"/>
    </source>
</evidence>
<comment type="similarity">
    <text evidence="1 8">Belongs to the SOS response-associated peptidase family.</text>
</comment>
<sequence length="256" mass="28518">MCNLYSLGRQGPDALRAFFQATRDATGNMPELPAIFPNTAAPVVYLREGERTLSMMRWGLPSPAFALEGRKVDPGVTNVRNVKSPHWRRWLKPEHRCLVPFASFSENTKDASGKAVPVWFAFGEERPLACFAGLKVEGWTSVRKAKDGETTDNLYAFLTIEPNAEVGAVHPKAMPVILTTDEERDVWLRAPTSHDATAHCSPGRPWRMRRWPSPPRTATSPRAGSDPSSSRLCPPPTTRRRSWSSAAATDRSGHWR</sequence>
<name>A0A2U8VR62_9HYPH</name>
<dbReference type="KEGG" id="meti:DK427_09685"/>
<dbReference type="SUPFAM" id="SSF143081">
    <property type="entry name" value="BB1717-like"/>
    <property type="match status" value="1"/>
</dbReference>
<keyword evidence="6" id="KW-0238">DNA-binding</keyword>
<dbReference type="PANTHER" id="PTHR13604">
    <property type="entry name" value="DC12-RELATED"/>
    <property type="match status" value="1"/>
</dbReference>
<dbReference type="AlphaFoldDB" id="A0A2U8VR62"/>
<protein>
    <recommendedName>
        <fullName evidence="8">Abasic site processing protein</fullName>
        <ecNumber evidence="8">3.4.-.-</ecNumber>
    </recommendedName>
</protein>
<dbReference type="InterPro" id="IPR003738">
    <property type="entry name" value="SRAP"/>
</dbReference>
<dbReference type="PANTHER" id="PTHR13604:SF0">
    <property type="entry name" value="ABASIC SITE PROCESSING PROTEIN HMCES"/>
    <property type="match status" value="1"/>
</dbReference>
<dbReference type="GO" id="GO:0006508">
    <property type="term" value="P:proteolysis"/>
    <property type="evidence" value="ECO:0007669"/>
    <property type="project" value="UniProtKB-KW"/>
</dbReference>
<evidence type="ECO:0000256" key="6">
    <source>
        <dbReference type="ARBA" id="ARBA00023125"/>
    </source>
</evidence>
<dbReference type="GO" id="GO:0106300">
    <property type="term" value="P:protein-DNA covalent cross-linking repair"/>
    <property type="evidence" value="ECO:0007669"/>
    <property type="project" value="InterPro"/>
</dbReference>
<evidence type="ECO:0000313" key="10">
    <source>
        <dbReference type="EMBL" id="AWN35968.1"/>
    </source>
</evidence>
<evidence type="ECO:0000256" key="1">
    <source>
        <dbReference type="ARBA" id="ARBA00008136"/>
    </source>
</evidence>
<feature type="region of interest" description="Disordered" evidence="9">
    <location>
        <begin position="190"/>
        <end position="256"/>
    </location>
</feature>
<keyword evidence="3" id="KW-0227">DNA damage</keyword>
<dbReference type="InterPro" id="IPR036590">
    <property type="entry name" value="SRAP-like"/>
</dbReference>
<dbReference type="EC" id="3.4.-.-" evidence="8"/>
<dbReference type="GO" id="GO:0016829">
    <property type="term" value="F:lyase activity"/>
    <property type="evidence" value="ECO:0007669"/>
    <property type="project" value="UniProtKB-KW"/>
</dbReference>
<keyword evidence="4 8" id="KW-0378">Hydrolase</keyword>
<evidence type="ECO:0000256" key="2">
    <source>
        <dbReference type="ARBA" id="ARBA00022670"/>
    </source>
</evidence>
<organism evidence="10 11">
    <name type="scientific">Methylobacterium radiodurans</name>
    <dbReference type="NCBI Taxonomy" id="2202828"/>
    <lineage>
        <taxon>Bacteria</taxon>
        <taxon>Pseudomonadati</taxon>
        <taxon>Pseudomonadota</taxon>
        <taxon>Alphaproteobacteria</taxon>
        <taxon>Hyphomicrobiales</taxon>
        <taxon>Methylobacteriaceae</taxon>
        <taxon>Methylobacterium</taxon>
    </lineage>
</organism>
<dbReference type="EMBL" id="CP029551">
    <property type="protein sequence ID" value="AWN35968.1"/>
    <property type="molecule type" value="Genomic_DNA"/>
</dbReference>
<accession>A0A2U8VR62</accession>
<keyword evidence="5" id="KW-0190">Covalent protein-DNA linkage</keyword>
<dbReference type="GO" id="GO:0008233">
    <property type="term" value="F:peptidase activity"/>
    <property type="evidence" value="ECO:0007669"/>
    <property type="project" value="UniProtKB-KW"/>
</dbReference>
<keyword evidence="7" id="KW-0456">Lyase</keyword>
<dbReference type="OrthoDB" id="9782620at2"/>
<evidence type="ECO:0000256" key="4">
    <source>
        <dbReference type="ARBA" id="ARBA00022801"/>
    </source>
</evidence>
<evidence type="ECO:0000256" key="5">
    <source>
        <dbReference type="ARBA" id="ARBA00023124"/>
    </source>
</evidence>
<evidence type="ECO:0000256" key="3">
    <source>
        <dbReference type="ARBA" id="ARBA00022763"/>
    </source>
</evidence>
<evidence type="ECO:0000313" key="11">
    <source>
        <dbReference type="Proteomes" id="UP000246058"/>
    </source>
</evidence>
<evidence type="ECO:0000256" key="8">
    <source>
        <dbReference type="RuleBase" id="RU364100"/>
    </source>
</evidence>
<keyword evidence="2 8" id="KW-0645">Protease</keyword>
<dbReference type="Pfam" id="PF02586">
    <property type="entry name" value="SRAP"/>
    <property type="match status" value="1"/>
</dbReference>
<evidence type="ECO:0000256" key="9">
    <source>
        <dbReference type="SAM" id="MobiDB-lite"/>
    </source>
</evidence>
<dbReference type="GO" id="GO:0003697">
    <property type="term" value="F:single-stranded DNA binding"/>
    <property type="evidence" value="ECO:0007669"/>
    <property type="project" value="InterPro"/>
</dbReference>
<dbReference type="RefSeq" id="WP_109951080.1">
    <property type="nucleotide sequence ID" value="NZ_CP029551.1"/>
</dbReference>
<dbReference type="Gene3D" id="3.90.1680.20">
    <property type="match status" value="2"/>
</dbReference>
<keyword evidence="11" id="KW-1185">Reference proteome</keyword>
<proteinExistence type="inferred from homology"/>
<reference evidence="10 11" key="1">
    <citation type="submission" date="2018-05" db="EMBL/GenBank/DDBJ databases">
        <title>Complete Genome Sequence of Methylobacterium sp. 17Sr1-43.</title>
        <authorList>
            <person name="Srinivasan S."/>
        </authorList>
    </citation>
    <scope>NUCLEOTIDE SEQUENCE [LARGE SCALE GENOMIC DNA]</scope>
    <source>
        <strain evidence="10 11">17Sr1-43</strain>
    </source>
</reference>
<gene>
    <name evidence="10" type="ORF">DK427_09685</name>
</gene>